<proteinExistence type="predicted"/>
<dbReference type="EMBL" id="JBBPDW010000027">
    <property type="protein sequence ID" value="KAK7540185.1"/>
    <property type="molecule type" value="Genomic_DNA"/>
</dbReference>
<evidence type="ECO:0000313" key="2">
    <source>
        <dbReference type="Proteomes" id="UP001365128"/>
    </source>
</evidence>
<evidence type="ECO:0000313" key="1">
    <source>
        <dbReference type="EMBL" id="KAK7540185.1"/>
    </source>
</evidence>
<organism evidence="1 2">
    <name type="scientific">Phyllosticta citricarpa</name>
    <dbReference type="NCBI Taxonomy" id="55181"/>
    <lineage>
        <taxon>Eukaryota</taxon>
        <taxon>Fungi</taxon>
        <taxon>Dikarya</taxon>
        <taxon>Ascomycota</taxon>
        <taxon>Pezizomycotina</taxon>
        <taxon>Dothideomycetes</taxon>
        <taxon>Dothideomycetes incertae sedis</taxon>
        <taxon>Botryosphaeriales</taxon>
        <taxon>Phyllostictaceae</taxon>
        <taxon>Phyllosticta</taxon>
    </lineage>
</organism>
<sequence length="223" mass="24504">MALIRLSMHTLVQYLRYLSPSLLYLSYSLSTKSYIPWPSSIMVSKYLAAHDTFLRTKKHPANRGASTPPPTLISVKDKSTRAWLKRSTHPITGSDKKSNSPTFPLTHPHLPLPARNVRIYKQDFQIGCDERFVQIAGLALLVRSLVGFFVIRSPRAAGRRLFASLRFLLAAAGGSADIAIANLLCCDQARMPVQCIGMCDGVLDGGNGGVLFEIRGCLVECVT</sequence>
<protein>
    <submittedName>
        <fullName evidence="1">Uncharacterized protein</fullName>
    </submittedName>
</protein>
<comment type="caution">
    <text evidence="1">The sequence shown here is derived from an EMBL/GenBank/DDBJ whole genome shotgun (WGS) entry which is preliminary data.</text>
</comment>
<name>A0ABR1LZL0_9PEZI</name>
<keyword evidence="2" id="KW-1185">Reference proteome</keyword>
<dbReference type="Proteomes" id="UP001365128">
    <property type="component" value="Unassembled WGS sequence"/>
</dbReference>
<gene>
    <name evidence="1" type="ORF">IWX46DRAFT_198461</name>
</gene>
<reference evidence="1 2" key="1">
    <citation type="submission" date="2024-04" db="EMBL/GenBank/DDBJ databases">
        <title>Phyllosticta paracitricarpa is synonymous to the EU quarantine fungus P. citricarpa based on phylogenomic analyses.</title>
        <authorList>
            <consortium name="Lawrence Berkeley National Laboratory"/>
            <person name="Van Ingen-Buijs V.A."/>
            <person name="Van Westerhoven A.C."/>
            <person name="Haridas S."/>
            <person name="Skiadas P."/>
            <person name="Martin F."/>
            <person name="Groenewald J.Z."/>
            <person name="Crous P.W."/>
            <person name="Seidl M.F."/>
        </authorList>
    </citation>
    <scope>NUCLEOTIDE SEQUENCE [LARGE SCALE GENOMIC DNA]</scope>
    <source>
        <strain evidence="1 2">CBS 122670</strain>
    </source>
</reference>
<accession>A0ABR1LZL0</accession>